<feature type="transmembrane region" description="Helical" evidence="1">
    <location>
        <begin position="30"/>
        <end position="48"/>
    </location>
</feature>
<organism evidence="3 5">
    <name type="scientific">Staphylococcus caeli</name>
    <dbReference type="NCBI Taxonomy" id="2201815"/>
    <lineage>
        <taxon>Bacteria</taxon>
        <taxon>Bacillati</taxon>
        <taxon>Bacillota</taxon>
        <taxon>Bacilli</taxon>
        <taxon>Bacillales</taxon>
        <taxon>Staphylococcaceae</taxon>
        <taxon>Staphylococcus</taxon>
    </lineage>
</organism>
<name>A0A1D4HPU0_9STAP</name>
<evidence type="ECO:0000256" key="1">
    <source>
        <dbReference type="SAM" id="Phobius"/>
    </source>
</evidence>
<feature type="transmembrane region" description="Helical" evidence="1">
    <location>
        <begin position="5"/>
        <end position="24"/>
    </location>
</feature>
<keyword evidence="4" id="KW-1185">Reference proteome</keyword>
<evidence type="ECO:0000313" key="3">
    <source>
        <dbReference type="EMBL" id="SCS39189.1"/>
    </source>
</evidence>
<dbReference type="OrthoDB" id="4540541at2"/>
<dbReference type="InterPro" id="IPR009793">
    <property type="entry name" value="DUF1361"/>
</dbReference>
<feature type="transmembrane region" description="Helical" evidence="1">
    <location>
        <begin position="176"/>
        <end position="198"/>
    </location>
</feature>
<evidence type="ECO:0000313" key="5">
    <source>
        <dbReference type="Proteomes" id="UP000095768"/>
    </source>
</evidence>
<keyword evidence="1" id="KW-0472">Membrane</keyword>
<dbReference type="EMBL" id="FMPI01000001">
    <property type="protein sequence ID" value="SCS27438.1"/>
    <property type="molecule type" value="Genomic_DNA"/>
</dbReference>
<dbReference type="RefSeq" id="WP_069994354.1">
    <property type="nucleotide sequence ID" value="NZ_FMPG01000001.1"/>
</dbReference>
<dbReference type="Proteomes" id="UP000095768">
    <property type="component" value="Unassembled WGS sequence"/>
</dbReference>
<protein>
    <submittedName>
        <fullName evidence="3">Permease</fullName>
    </submittedName>
</protein>
<dbReference type="AlphaFoldDB" id="A0A1D4HPU0"/>
<sequence length="205" mass="24291">MKARYIARTVFLILIMISIFFNSYYPFMTLNLFLAYVPFELCLLLNLFKPRQKYEWPLFIIFALIFVLMVPNTLYMVTDLIHLNQFAFNFYQGLNITEWAYFTFLVAGVLLAIYLLIVMFLEMERFTHRLWLNRTIVIAMMFLNGLGIFIGRFLRLHSVYLINEPVRILNEVSASLNWNTLCFVLLLVALQMMLFAFAKGVRDVK</sequence>
<evidence type="ECO:0000313" key="2">
    <source>
        <dbReference type="EMBL" id="SCS27438.1"/>
    </source>
</evidence>
<feature type="transmembrane region" description="Helical" evidence="1">
    <location>
        <begin position="60"/>
        <end position="81"/>
    </location>
</feature>
<gene>
    <name evidence="3" type="ORF">SAMEA2297795_00418</name>
    <name evidence="2" type="ORF">SAMEA2297796_00207</name>
</gene>
<reference evidence="3 5" key="1">
    <citation type="submission" date="2016-09" db="EMBL/GenBank/DDBJ databases">
        <authorList>
            <consortium name="Pathogen Informatics"/>
        </authorList>
    </citation>
    <scope>NUCLEOTIDE SEQUENCE [LARGE SCALE GENOMIC DNA]</scope>
    <source>
        <strain evidence="3 5">82B</strain>
    </source>
</reference>
<keyword evidence="1" id="KW-0812">Transmembrane</keyword>
<dbReference type="Proteomes" id="UP000095412">
    <property type="component" value="Unassembled WGS sequence"/>
</dbReference>
<keyword evidence="1" id="KW-1133">Transmembrane helix</keyword>
<feature type="transmembrane region" description="Helical" evidence="1">
    <location>
        <begin position="101"/>
        <end position="123"/>
    </location>
</feature>
<accession>A0A1D4HPU0</accession>
<reference evidence="2 4" key="2">
    <citation type="submission" date="2016-09" db="EMBL/GenBank/DDBJ databases">
        <authorList>
            <consortium name="Pathogen Informatics"/>
            <person name="Sun Q."/>
            <person name="Inoue M."/>
        </authorList>
    </citation>
    <scope>NUCLEOTIDE SEQUENCE [LARGE SCALE GENOMIC DNA]</scope>
    <source>
        <strain evidence="2 4">82C</strain>
    </source>
</reference>
<dbReference type="EMBL" id="FMPG01000001">
    <property type="protein sequence ID" value="SCS39189.1"/>
    <property type="molecule type" value="Genomic_DNA"/>
</dbReference>
<dbReference type="Pfam" id="PF07099">
    <property type="entry name" value="DUF1361"/>
    <property type="match status" value="1"/>
</dbReference>
<evidence type="ECO:0000313" key="4">
    <source>
        <dbReference type="Proteomes" id="UP000095412"/>
    </source>
</evidence>
<feature type="transmembrane region" description="Helical" evidence="1">
    <location>
        <begin position="135"/>
        <end position="156"/>
    </location>
</feature>
<proteinExistence type="predicted"/>